<dbReference type="PANTHER" id="PTHR46716:SF1">
    <property type="entry name" value="MITOGEN-ACTIVATED PROTEIN KINASE KINASE KINASE 7"/>
    <property type="match status" value="1"/>
</dbReference>
<dbReference type="STRING" id="51511.ENSCSAVP00000016758"/>
<comment type="similarity">
    <text evidence="1">Belongs to the protein kinase superfamily. STE Ser/Thr protein kinase family. MAP kinase kinase kinase subfamily.</text>
</comment>
<reference evidence="10" key="1">
    <citation type="submission" date="2003-08" db="EMBL/GenBank/DDBJ databases">
        <authorList>
            <person name="Birren B."/>
            <person name="Nusbaum C."/>
            <person name="Abebe A."/>
            <person name="Abouelleil A."/>
            <person name="Adekoya E."/>
            <person name="Ait-zahra M."/>
            <person name="Allen N."/>
            <person name="Allen T."/>
            <person name="An P."/>
            <person name="Anderson M."/>
            <person name="Anderson S."/>
            <person name="Arachchi H."/>
            <person name="Armbruster J."/>
            <person name="Bachantsang P."/>
            <person name="Baldwin J."/>
            <person name="Barry A."/>
            <person name="Bayul T."/>
            <person name="Blitshsteyn B."/>
            <person name="Bloom T."/>
            <person name="Blye J."/>
            <person name="Boguslavskiy L."/>
            <person name="Borowsky M."/>
            <person name="Boukhgalter B."/>
            <person name="Brunache A."/>
            <person name="Butler J."/>
            <person name="Calixte N."/>
            <person name="Calvo S."/>
            <person name="Camarata J."/>
            <person name="Campo K."/>
            <person name="Chang J."/>
            <person name="Cheshatsang Y."/>
            <person name="Citroen M."/>
            <person name="Collymore A."/>
            <person name="Considine T."/>
            <person name="Cook A."/>
            <person name="Cooke P."/>
            <person name="Corum B."/>
            <person name="Cuomo C."/>
            <person name="David R."/>
            <person name="Dawoe T."/>
            <person name="Degray S."/>
            <person name="Dodge S."/>
            <person name="Dooley K."/>
            <person name="Dorje P."/>
            <person name="Dorjee K."/>
            <person name="Dorris L."/>
            <person name="Duffey N."/>
            <person name="Dupes A."/>
            <person name="Elkins T."/>
            <person name="Engels R."/>
            <person name="Erickson J."/>
            <person name="Farina A."/>
            <person name="Faro S."/>
            <person name="Ferreira P."/>
            <person name="Fischer H."/>
            <person name="Fitzgerald M."/>
            <person name="Foley K."/>
            <person name="Gage D."/>
            <person name="Galagan J."/>
            <person name="Gearin G."/>
            <person name="Gnerre S."/>
            <person name="Gnirke A."/>
            <person name="Goyette A."/>
            <person name="Graham J."/>
            <person name="Grandbois E."/>
            <person name="Gyaltsen K."/>
            <person name="Hafez N."/>
            <person name="Hagopian D."/>
            <person name="Hagos B."/>
            <person name="Hall J."/>
            <person name="Hatcher B."/>
            <person name="Heller A."/>
            <person name="Higgins H."/>
            <person name="Honan T."/>
            <person name="Horn A."/>
            <person name="Houde N."/>
            <person name="Hughes L."/>
            <person name="Hulme W."/>
            <person name="Husby E."/>
            <person name="Iliev I."/>
            <person name="Jaffe D."/>
            <person name="Jones C."/>
            <person name="Kamal M."/>
            <person name="Kamat A."/>
            <person name="Kamvysselis M."/>
            <person name="Karlsson E."/>
            <person name="Kells C."/>
            <person name="Kieu A."/>
            <person name="Kisner P."/>
            <person name="Kodira C."/>
            <person name="Kulbokas E."/>
            <person name="Labutti K."/>
            <person name="Lama D."/>
            <person name="Landers T."/>
            <person name="Leger J."/>
            <person name="Levine S."/>
            <person name="Lewis D."/>
            <person name="Lewis T."/>
            <person name="Lindblad-toh K."/>
            <person name="Liu X."/>
            <person name="Lokyitsang T."/>
            <person name="Lokyitsang Y."/>
            <person name="Lucien O."/>
            <person name="Lui A."/>
            <person name="Ma L.J."/>
            <person name="Mabbitt R."/>
            <person name="Macdonald J."/>
            <person name="Maclean C."/>
            <person name="Major J."/>
            <person name="Manning J."/>
            <person name="Marabella R."/>
            <person name="Maru K."/>
            <person name="Matthews C."/>
            <person name="Mauceli E."/>
            <person name="Mccarthy M."/>
            <person name="Mcdonough S."/>
            <person name="Mcghee T."/>
            <person name="Meldrim J."/>
            <person name="Meneus L."/>
            <person name="Mesirov J."/>
            <person name="Mihalev A."/>
            <person name="Mihova T."/>
            <person name="Mikkelsen T."/>
            <person name="Mlenga V."/>
            <person name="Moru K."/>
            <person name="Mozes J."/>
            <person name="Mulrain L."/>
            <person name="Munson G."/>
            <person name="Naylor J."/>
            <person name="Newes C."/>
            <person name="Nguyen C."/>
            <person name="Nguyen N."/>
            <person name="Nguyen T."/>
            <person name="Nicol R."/>
            <person name="Nielsen C."/>
            <person name="Nizzari M."/>
            <person name="Norbu C."/>
            <person name="Norbu N."/>
            <person name="O'donnell P."/>
            <person name="Okoawo O."/>
            <person name="O'leary S."/>
            <person name="Omotosho B."/>
            <person name="O'neill K."/>
            <person name="Osman S."/>
            <person name="Parker S."/>
            <person name="Perrin D."/>
            <person name="Phunkhang P."/>
            <person name="Piqani B."/>
            <person name="Purcell S."/>
            <person name="Rachupka T."/>
            <person name="Ramasamy U."/>
            <person name="Rameau R."/>
            <person name="Ray V."/>
            <person name="Raymond C."/>
            <person name="Retta R."/>
            <person name="Richardson S."/>
            <person name="Rise C."/>
            <person name="Rodriguez J."/>
            <person name="Rogers J."/>
            <person name="Rogov P."/>
            <person name="Rutman M."/>
            <person name="Schupbach R."/>
            <person name="Seaman C."/>
            <person name="Settipalli S."/>
            <person name="Sharpe T."/>
            <person name="Sheridan J."/>
            <person name="Sherpa N."/>
            <person name="Shi J."/>
            <person name="Smirnov S."/>
            <person name="Smith C."/>
            <person name="Sougnez C."/>
            <person name="Spencer B."/>
            <person name="Stalker J."/>
            <person name="Stange-thomann N."/>
            <person name="Stavropoulos S."/>
            <person name="Stetson K."/>
            <person name="Stone C."/>
            <person name="Stone S."/>
            <person name="Stubbs M."/>
            <person name="Talamas J."/>
            <person name="Tchuinga P."/>
            <person name="Tenzing P."/>
            <person name="Tesfaye S."/>
            <person name="Theodore J."/>
            <person name="Thoulutsang Y."/>
            <person name="Topham K."/>
            <person name="Towey S."/>
            <person name="Tsamla T."/>
            <person name="Tsomo N."/>
            <person name="Vallee D."/>
            <person name="Vassiliev H."/>
            <person name="Venkataraman V."/>
            <person name="Vinson J."/>
            <person name="Vo A."/>
            <person name="Wade C."/>
            <person name="Wang S."/>
            <person name="Wangchuk T."/>
            <person name="Wangdi T."/>
            <person name="Whittaker C."/>
            <person name="Wilkinson J."/>
            <person name="Wu Y."/>
            <person name="Wyman D."/>
            <person name="Yadav S."/>
            <person name="Yang S."/>
            <person name="Yang X."/>
            <person name="Yeager S."/>
            <person name="Yee E."/>
            <person name="Young G."/>
            <person name="Zainoun J."/>
            <person name="Zembeck L."/>
            <person name="Zimmer A."/>
            <person name="Zody M."/>
            <person name="Lander E."/>
        </authorList>
    </citation>
    <scope>NUCLEOTIDE SEQUENCE [LARGE SCALE GENOMIC DNA]</scope>
</reference>
<dbReference type="HOGENOM" id="CLU_2164036_0_0_1"/>
<feature type="domain" description="Protein kinase" evidence="8">
    <location>
        <begin position="4"/>
        <end position="111"/>
    </location>
</feature>
<dbReference type="PANTHER" id="PTHR46716">
    <property type="entry name" value="MITOGEN-ACTIVATED PROTEIN KINASE KINASE KINASE 7"/>
    <property type="match status" value="1"/>
</dbReference>
<evidence type="ECO:0000256" key="1">
    <source>
        <dbReference type="ARBA" id="ARBA00006529"/>
    </source>
</evidence>
<dbReference type="eggNOG" id="KOG0192">
    <property type="taxonomic scope" value="Eukaryota"/>
</dbReference>
<dbReference type="GO" id="GO:0006955">
    <property type="term" value="P:immune response"/>
    <property type="evidence" value="ECO:0007669"/>
    <property type="project" value="TreeGrafter"/>
</dbReference>
<evidence type="ECO:0000256" key="5">
    <source>
        <dbReference type="ARBA" id="ARBA00022777"/>
    </source>
</evidence>
<evidence type="ECO:0000259" key="8">
    <source>
        <dbReference type="PROSITE" id="PS50011"/>
    </source>
</evidence>
<dbReference type="InterPro" id="IPR011009">
    <property type="entry name" value="Kinase-like_dom_sf"/>
</dbReference>
<dbReference type="Proteomes" id="UP000007875">
    <property type="component" value="Unassembled WGS sequence"/>
</dbReference>
<keyword evidence="2" id="KW-0723">Serine/threonine-protein kinase</keyword>
<dbReference type="SUPFAM" id="SSF56112">
    <property type="entry name" value="Protein kinase-like (PK-like)"/>
    <property type="match status" value="1"/>
</dbReference>
<dbReference type="GO" id="GO:0005524">
    <property type="term" value="F:ATP binding"/>
    <property type="evidence" value="ECO:0007669"/>
    <property type="project" value="UniProtKB-UniRule"/>
</dbReference>
<reference evidence="9" key="2">
    <citation type="submission" date="2025-08" db="UniProtKB">
        <authorList>
            <consortium name="Ensembl"/>
        </authorList>
    </citation>
    <scope>IDENTIFICATION</scope>
</reference>
<protein>
    <recommendedName>
        <fullName evidence="8">Protein kinase domain-containing protein</fullName>
    </recommendedName>
</protein>
<dbReference type="PROSITE" id="PS50011">
    <property type="entry name" value="PROTEIN_KINASE_DOM"/>
    <property type="match status" value="1"/>
</dbReference>
<keyword evidence="6 7" id="KW-0067">ATP-binding</keyword>
<name>H2ZGP2_CIOSA</name>
<reference evidence="9" key="3">
    <citation type="submission" date="2025-09" db="UniProtKB">
        <authorList>
            <consortium name="Ensembl"/>
        </authorList>
    </citation>
    <scope>IDENTIFICATION</scope>
</reference>
<dbReference type="InterPro" id="IPR000719">
    <property type="entry name" value="Prot_kinase_dom"/>
</dbReference>
<proteinExistence type="inferred from homology"/>
<evidence type="ECO:0000313" key="10">
    <source>
        <dbReference type="Proteomes" id="UP000007875"/>
    </source>
</evidence>
<dbReference type="GO" id="GO:0043123">
    <property type="term" value="P:positive regulation of canonical NF-kappaB signal transduction"/>
    <property type="evidence" value="ECO:0007669"/>
    <property type="project" value="TreeGrafter"/>
</dbReference>
<evidence type="ECO:0000256" key="3">
    <source>
        <dbReference type="ARBA" id="ARBA00022679"/>
    </source>
</evidence>
<evidence type="ECO:0000256" key="4">
    <source>
        <dbReference type="ARBA" id="ARBA00022741"/>
    </source>
</evidence>
<dbReference type="GO" id="GO:0007254">
    <property type="term" value="P:JNK cascade"/>
    <property type="evidence" value="ECO:0007669"/>
    <property type="project" value="TreeGrafter"/>
</dbReference>
<dbReference type="GO" id="GO:0004709">
    <property type="term" value="F:MAP kinase kinase kinase activity"/>
    <property type="evidence" value="ECO:0007669"/>
    <property type="project" value="TreeGrafter"/>
</dbReference>
<dbReference type="Ensembl" id="ENSCSAVT00000016940.1">
    <property type="protein sequence ID" value="ENSCSAVP00000016758.1"/>
    <property type="gene ID" value="ENSCSAVG00000009855.1"/>
</dbReference>
<accession>H2ZGP2</accession>
<dbReference type="Gene3D" id="1.10.510.10">
    <property type="entry name" value="Transferase(Phosphotransferase) domain 1"/>
    <property type="match status" value="1"/>
</dbReference>
<evidence type="ECO:0000313" key="9">
    <source>
        <dbReference type="Ensembl" id="ENSCSAVP00000016758.1"/>
    </source>
</evidence>
<dbReference type="InParanoid" id="H2ZGP2"/>
<keyword evidence="4 7" id="KW-0547">Nucleotide-binding</keyword>
<feature type="binding site" evidence="7">
    <location>
        <position position="32"/>
    </location>
    <ligand>
        <name>ATP</name>
        <dbReference type="ChEBI" id="CHEBI:30616"/>
    </ligand>
</feature>
<keyword evidence="10" id="KW-1185">Reference proteome</keyword>
<keyword evidence="3" id="KW-0808">Transferase</keyword>
<dbReference type="AlphaFoldDB" id="H2ZGP2"/>
<dbReference type="Pfam" id="PF00069">
    <property type="entry name" value="Pkinase"/>
    <property type="match status" value="1"/>
</dbReference>
<evidence type="ECO:0000256" key="6">
    <source>
        <dbReference type="ARBA" id="ARBA00022840"/>
    </source>
</evidence>
<organism evidence="9 10">
    <name type="scientific">Ciona savignyi</name>
    <name type="common">Pacific transparent sea squirt</name>
    <dbReference type="NCBI Taxonomy" id="51511"/>
    <lineage>
        <taxon>Eukaryota</taxon>
        <taxon>Metazoa</taxon>
        <taxon>Chordata</taxon>
        <taxon>Tunicata</taxon>
        <taxon>Ascidiacea</taxon>
        <taxon>Phlebobranchia</taxon>
        <taxon>Cionidae</taxon>
        <taxon>Ciona</taxon>
    </lineage>
</organism>
<keyword evidence="5" id="KW-0418">Kinase</keyword>
<dbReference type="PROSITE" id="PS00107">
    <property type="entry name" value="PROTEIN_KINASE_ATP"/>
    <property type="match status" value="1"/>
</dbReference>
<dbReference type="InterPro" id="IPR017441">
    <property type="entry name" value="Protein_kinase_ATP_BS"/>
</dbReference>
<sequence length="111" mass="12408">MTGDDSSYYLGKGTYGVVRKCHHPTLKVVAVKCLNIQEELGSKLPPEARILLEARDDFVVQLYGICKWPFSLGLVMEFVEGGSLDLLLFDHSVSLISWQLKVRIVHQISCG</sequence>
<evidence type="ECO:0000256" key="7">
    <source>
        <dbReference type="PROSITE-ProRule" id="PRU10141"/>
    </source>
</evidence>
<evidence type="ECO:0000256" key="2">
    <source>
        <dbReference type="ARBA" id="ARBA00022527"/>
    </source>
</evidence>